<dbReference type="FunFam" id="3.40.50.2000:FF:000009">
    <property type="entry name" value="Sterol 3-beta-glucosyltransferase UGT80A2"/>
    <property type="match status" value="1"/>
</dbReference>
<dbReference type="PANTHER" id="PTHR48050">
    <property type="entry name" value="STEROL 3-BETA-GLUCOSYLTRANSFERASE"/>
    <property type="match status" value="1"/>
</dbReference>
<dbReference type="EC" id="2.4.1.173" evidence="4"/>
<dbReference type="EMBL" id="HE580267">
    <property type="protein sequence ID" value="CCD22213.1"/>
    <property type="molecule type" value="Genomic_DNA"/>
</dbReference>
<evidence type="ECO:0000256" key="8">
    <source>
        <dbReference type="ARBA" id="ARBA00022676"/>
    </source>
</evidence>
<comment type="similarity">
    <text evidence="3">Belongs to the glycosyltransferase 28 family.</text>
</comment>
<dbReference type="Pfam" id="PF02893">
    <property type="entry name" value="GRAM"/>
    <property type="match status" value="1"/>
</dbReference>
<dbReference type="KEGG" id="ndi:NDAI_0A00550"/>
<evidence type="ECO:0000256" key="2">
    <source>
        <dbReference type="ARBA" id="ARBA00004496"/>
    </source>
</evidence>
<dbReference type="OMA" id="WRNKTLG"/>
<evidence type="ECO:0000256" key="11">
    <source>
        <dbReference type="ARBA" id="ARBA00022955"/>
    </source>
</evidence>
<dbReference type="Pfam" id="PF06722">
    <property type="entry name" value="EryCIII-like_C"/>
    <property type="match status" value="1"/>
</dbReference>
<dbReference type="Pfam" id="PF03033">
    <property type="entry name" value="Glyco_transf_28"/>
    <property type="match status" value="1"/>
</dbReference>
<dbReference type="HOGENOM" id="CLU_000537_6_0_1"/>
<protein>
    <recommendedName>
        <fullName evidence="5">Sterol 3-beta-glucosyltransferase</fullName>
        <ecNumber evidence="4">2.4.1.173</ecNumber>
    </recommendedName>
    <alternativeName>
        <fullName evidence="17">Autophagy-related protein 26</fullName>
    </alternativeName>
</protein>
<dbReference type="InterPro" id="IPR048065">
    <property type="entry name" value="ATG26_PH_GRAM2"/>
</dbReference>
<evidence type="ECO:0000256" key="13">
    <source>
        <dbReference type="ARBA" id="ARBA00023098"/>
    </source>
</evidence>
<comment type="catalytic activity">
    <reaction evidence="18">
        <text>ergosterol + UDP-alpha-D-glucose = ergosteryl 3-beta-D-glucoside + UDP + H(+)</text>
        <dbReference type="Rhea" id="RHEA:61836"/>
        <dbReference type="ChEBI" id="CHEBI:15378"/>
        <dbReference type="ChEBI" id="CHEBI:16933"/>
        <dbReference type="ChEBI" id="CHEBI:52973"/>
        <dbReference type="ChEBI" id="CHEBI:58223"/>
        <dbReference type="ChEBI" id="CHEBI:58885"/>
    </reaction>
    <physiologicalReaction direction="left-to-right" evidence="18">
        <dbReference type="Rhea" id="RHEA:61837"/>
    </physiologicalReaction>
</comment>
<evidence type="ECO:0000313" key="22">
    <source>
        <dbReference type="Proteomes" id="UP000000689"/>
    </source>
</evidence>
<gene>
    <name evidence="21" type="primary">NDAI0A00550</name>
    <name evidence="21" type="ordered locus">NDAI_0A00550</name>
</gene>
<dbReference type="GO" id="GO:0016020">
    <property type="term" value="C:membrane"/>
    <property type="evidence" value="ECO:0007669"/>
    <property type="project" value="UniProtKB-SubCell"/>
</dbReference>
<evidence type="ECO:0000256" key="17">
    <source>
        <dbReference type="ARBA" id="ARBA00029843"/>
    </source>
</evidence>
<dbReference type="FunFam" id="3.40.50.2000:FF:000029">
    <property type="entry name" value="Sterol 3-beta-glucosyltransferase"/>
    <property type="match status" value="1"/>
</dbReference>
<dbReference type="GO" id="GO:0005737">
    <property type="term" value="C:cytoplasm"/>
    <property type="evidence" value="ECO:0007669"/>
    <property type="project" value="UniProtKB-SubCell"/>
</dbReference>
<dbReference type="AlphaFoldDB" id="G0W325"/>
<name>G0W325_NAUDC</name>
<dbReference type="Gene3D" id="2.30.29.30">
    <property type="entry name" value="Pleckstrin-homology domain (PH domain)/Phosphotyrosine-binding domain (PTB)"/>
    <property type="match status" value="2"/>
</dbReference>
<dbReference type="FunFam" id="2.30.29.30:FF:000303">
    <property type="entry name" value="Sterol 3-beta-glucosyltransferase"/>
    <property type="match status" value="1"/>
</dbReference>
<evidence type="ECO:0000256" key="9">
    <source>
        <dbReference type="ARBA" id="ARBA00022679"/>
    </source>
</evidence>
<reference evidence="21 22" key="1">
    <citation type="journal article" date="2011" name="Proc. Natl. Acad. Sci. U.S.A.">
        <title>Evolutionary erosion of yeast sex chromosomes by mating-type switching accidents.</title>
        <authorList>
            <person name="Gordon J.L."/>
            <person name="Armisen D."/>
            <person name="Proux-Wera E."/>
            <person name="Oheigeartaigh S.S."/>
            <person name="Byrne K.P."/>
            <person name="Wolfe K.H."/>
        </authorList>
    </citation>
    <scope>NUCLEOTIDE SEQUENCE [LARGE SCALE GENOMIC DNA]</scope>
    <source>
        <strain evidence="22">ATCC 10597 / BCRC 20456 / CBS 421 / NBRC 0211 / NRRL Y-12639</strain>
    </source>
</reference>
<evidence type="ECO:0000256" key="3">
    <source>
        <dbReference type="ARBA" id="ARBA00006962"/>
    </source>
</evidence>
<dbReference type="Pfam" id="PF00169">
    <property type="entry name" value="PH"/>
    <property type="match status" value="1"/>
</dbReference>
<dbReference type="Proteomes" id="UP000000689">
    <property type="component" value="Chromosome 1"/>
</dbReference>
<comment type="subcellular location">
    <subcellularLocation>
        <location evidence="2">Cytoplasm</location>
    </subcellularLocation>
    <subcellularLocation>
        <location evidence="1">Membrane</location>
        <topology evidence="1">Peripheral membrane protein</topology>
    </subcellularLocation>
</comment>
<dbReference type="SMART" id="SM00568">
    <property type="entry name" value="GRAM"/>
    <property type="match status" value="2"/>
</dbReference>
<evidence type="ECO:0000256" key="16">
    <source>
        <dbReference type="ARBA" id="ARBA00023221"/>
    </source>
</evidence>
<dbReference type="InterPro" id="IPR011993">
    <property type="entry name" value="PH-like_dom_sf"/>
</dbReference>
<evidence type="ECO:0000256" key="6">
    <source>
        <dbReference type="ARBA" id="ARBA00022490"/>
    </source>
</evidence>
<keyword evidence="12" id="KW-0756">Sterol biosynthesis</keyword>
<dbReference type="SMART" id="SM00233">
    <property type="entry name" value="PH"/>
    <property type="match status" value="1"/>
</dbReference>
<evidence type="ECO:0000256" key="18">
    <source>
        <dbReference type="ARBA" id="ARBA00047886"/>
    </source>
</evidence>
<dbReference type="InterPro" id="IPR048066">
    <property type="entry name" value="ATG26_PH_GRAM1"/>
</dbReference>
<dbReference type="Gene3D" id="3.40.50.2000">
    <property type="entry name" value="Glycogen Phosphorylase B"/>
    <property type="match status" value="2"/>
</dbReference>
<dbReference type="OrthoDB" id="10261837at2759"/>
<dbReference type="CDD" id="cd13215">
    <property type="entry name" value="PH-GRAM1_AGT26"/>
    <property type="match status" value="1"/>
</dbReference>
<feature type="domain" description="PH" evidence="20">
    <location>
        <begin position="207"/>
        <end position="305"/>
    </location>
</feature>
<dbReference type="SUPFAM" id="SSF53756">
    <property type="entry name" value="UDP-Glycosyltransferase/glycogen phosphorylase"/>
    <property type="match status" value="1"/>
</dbReference>
<evidence type="ECO:0000256" key="10">
    <source>
        <dbReference type="ARBA" id="ARBA00022737"/>
    </source>
</evidence>
<dbReference type="RefSeq" id="XP_003667456.1">
    <property type="nucleotide sequence ID" value="XM_003667408.1"/>
</dbReference>
<proteinExistence type="inferred from homology"/>
<evidence type="ECO:0000256" key="5">
    <source>
        <dbReference type="ARBA" id="ARBA00017894"/>
    </source>
</evidence>
<keyword evidence="6" id="KW-0963">Cytoplasm</keyword>
<dbReference type="GeneID" id="11494420"/>
<dbReference type="GO" id="GO:0005975">
    <property type="term" value="P:carbohydrate metabolic process"/>
    <property type="evidence" value="ECO:0007669"/>
    <property type="project" value="InterPro"/>
</dbReference>
<dbReference type="FunFam" id="2.30.29.30:FF:000391">
    <property type="entry name" value="Sterol 3-beta-glucosyltransferase"/>
    <property type="match status" value="1"/>
</dbReference>
<evidence type="ECO:0000256" key="19">
    <source>
        <dbReference type="ARBA" id="ARBA00049453"/>
    </source>
</evidence>
<dbReference type="InterPro" id="IPR010610">
    <property type="entry name" value="EryCIII-like_C"/>
</dbReference>
<dbReference type="GO" id="GO:0032120">
    <property type="term" value="P:ascospore-type prospore membrane formation"/>
    <property type="evidence" value="ECO:0007669"/>
    <property type="project" value="EnsemblFungi"/>
</dbReference>
<keyword evidence="7" id="KW-0444">Lipid biosynthesis</keyword>
<evidence type="ECO:0000256" key="1">
    <source>
        <dbReference type="ARBA" id="ARBA00004170"/>
    </source>
</evidence>
<dbReference type="PANTHER" id="PTHR48050:SF25">
    <property type="entry name" value="STEROL 3-BETA-GLUCOSYLTRANSFERASE"/>
    <property type="match status" value="1"/>
</dbReference>
<organism evidence="21 22">
    <name type="scientific">Naumovozyma dairenensis (strain ATCC 10597 / BCRC 20456 / CBS 421 / NBRC 0211 / NRRL Y-12639)</name>
    <name type="common">Saccharomyces dairenensis</name>
    <dbReference type="NCBI Taxonomy" id="1071378"/>
    <lineage>
        <taxon>Eukaryota</taxon>
        <taxon>Fungi</taxon>
        <taxon>Dikarya</taxon>
        <taxon>Ascomycota</taxon>
        <taxon>Saccharomycotina</taxon>
        <taxon>Saccharomycetes</taxon>
        <taxon>Saccharomycetales</taxon>
        <taxon>Saccharomycetaceae</taxon>
        <taxon>Naumovozyma</taxon>
    </lineage>
</organism>
<evidence type="ECO:0000259" key="20">
    <source>
        <dbReference type="PROSITE" id="PS50003"/>
    </source>
</evidence>
<dbReference type="InterPro" id="IPR004182">
    <property type="entry name" value="GRAM"/>
</dbReference>
<evidence type="ECO:0000256" key="14">
    <source>
        <dbReference type="ARBA" id="ARBA00023136"/>
    </source>
</evidence>
<keyword evidence="11" id="KW-0752">Steroid biosynthesis</keyword>
<dbReference type="PROSITE" id="PS50003">
    <property type="entry name" value="PH_DOMAIN"/>
    <property type="match status" value="1"/>
</dbReference>
<dbReference type="GO" id="GO:0016126">
    <property type="term" value="P:sterol biosynthetic process"/>
    <property type="evidence" value="ECO:0007669"/>
    <property type="project" value="UniProtKB-KW"/>
</dbReference>
<evidence type="ECO:0000256" key="7">
    <source>
        <dbReference type="ARBA" id="ARBA00022516"/>
    </source>
</evidence>
<comment type="catalytic activity">
    <reaction evidence="19">
        <text>a sterol + UDP-alpha-D-glucose = a sterol 3-beta-D-glucoside + UDP + H(+)</text>
        <dbReference type="Rhea" id="RHEA:22724"/>
        <dbReference type="ChEBI" id="CHEBI:15378"/>
        <dbReference type="ChEBI" id="CHEBI:15889"/>
        <dbReference type="ChEBI" id="CHEBI:37424"/>
        <dbReference type="ChEBI" id="CHEBI:58223"/>
        <dbReference type="ChEBI" id="CHEBI:58885"/>
        <dbReference type="EC" id="2.4.1.173"/>
    </reaction>
    <physiologicalReaction direction="left-to-right" evidence="19">
        <dbReference type="Rhea" id="RHEA:22725"/>
    </physiologicalReaction>
</comment>
<dbReference type="InterPro" id="IPR050426">
    <property type="entry name" value="Glycosyltransferase_28"/>
</dbReference>
<dbReference type="InterPro" id="IPR001849">
    <property type="entry name" value="PH_domain"/>
</dbReference>
<dbReference type="GO" id="GO:0016906">
    <property type="term" value="F:sterol 3-beta-glucosyltransferase activity"/>
    <property type="evidence" value="ECO:0007669"/>
    <property type="project" value="UniProtKB-EC"/>
</dbReference>
<keyword evidence="22" id="KW-1185">Reference proteome</keyword>
<sequence length="1255" mass="142246">MPYLRTKLSPKKSTNNENTTLTQDNTVRKSTNTNTTELLAPSVLPAPLNYGAEKTQSTDGVNDAAGDKDIARSKYMMKSIAGLLSTASMYAGMEDVQNVKELAQDMILLRDEPIEDDDNNEHEYEDFPQKNEDALFDMSVEGVGAKSGITHDIIVQNLTKIFGLPKNEIFLKELPAWTLKDVLIQGHIILTTASLLFFAYLPKKSGDILKSGNLNIRSSLRGSIRYWAVLRDHLFYLYNSPTDVYFPALTIDLRTVTNIEIQKSFRLHENTKYFKIVTTERTLKFMADSINSASDWTKMLKKQQFATQHSDNNSIALNIPLTNILEVEKDDSLETAIILKVRAMESKETFAFDDYMFMFLDNSGVELKSALEAQLFKLKEAGTNMLYQMPAIVAKEGDAKAKTSNSKALIALDKWVNPQSLLNYEFSRISLHSPISTPIYIPSPSALIPITPRIVTSTLNVAPSVTSYIPLPKRLPTRDPKHDQGKVTHAIKSHIKSKRRHWLHKRSPSVLHDKNQEKITLESHSTLQAPIIKYEYDQTNEASEIENKVQEESRISDATPTKRDRRITDWTVTPLKNMANMWQSTPLHYRNKYIHFSDDDQYLVKDKDTTVSNEHFRNHFNLPKRETLTSSYFAHLVRNVPLYGKIYLGNNFICFRSLLPGSNTRMILPLHDVETCYKENGFRFGYCGLVIVIKGHEELFFEFASTLSRNDCELIILKRIEIFRSIQKQKDHEIQEDGTTNSVEFKKYSHPGKLKVIEDRIEAIGLDVPILVDHNSHILTKITPKKKYNIGLLTIGSRGDVQPYIALGKGLIKENHNVTIITHIEFKDFVESHGLNFVKLAGNPSELMALMVEHESMNVALLRDASKNFKSWIKDLLESSWESCKALNLNLLIESPSAMVGIHIAEALNIPYFRAFTMPWTRTRAYPHAFIVPDQKRGGNYNYLTHVLFENIFWKGISGQVNKWRVETLGLKKTNLYYLQQNKIPFLYNISPTVFPPSVDFSEWITVTGYWFLDDKNDYEPPNDLVAFISKARTLQKKLVYIGFGSIVVSNAKEMTIALIKAVEKADVYCILNKGWSDRLGDESAKNLEVNLPSCVFNAGNVPHDWLFPQVDAAVHHGGSGTTGASLRSGLPTIIKPFFGDQFFYATRIEDMGVGIALKKFNTENLASALKEITTNKKMSDKAKDVQMRISKEDGVGTAITTIYSELDYAKGLTEARRRRSRAHSSSISTVKNALSNIVPLDLPNLALEDSWIML</sequence>
<dbReference type="InterPro" id="IPR002213">
    <property type="entry name" value="UDP_glucos_trans"/>
</dbReference>
<keyword evidence="15" id="KW-1207">Sterol metabolism</keyword>
<dbReference type="SUPFAM" id="SSF50729">
    <property type="entry name" value="PH domain-like"/>
    <property type="match status" value="1"/>
</dbReference>
<evidence type="ECO:0000256" key="4">
    <source>
        <dbReference type="ARBA" id="ARBA00012650"/>
    </source>
</evidence>
<evidence type="ECO:0000256" key="15">
    <source>
        <dbReference type="ARBA" id="ARBA00023166"/>
    </source>
</evidence>
<evidence type="ECO:0000313" key="21">
    <source>
        <dbReference type="EMBL" id="CCD22213.1"/>
    </source>
</evidence>
<keyword evidence="13" id="KW-0443">Lipid metabolism</keyword>
<dbReference type="InterPro" id="IPR004276">
    <property type="entry name" value="GlycoTrans_28_N"/>
</dbReference>
<dbReference type="CDD" id="cd13216">
    <property type="entry name" value="PH-GRAM2_AGT26"/>
    <property type="match status" value="1"/>
</dbReference>
<dbReference type="STRING" id="1071378.G0W325"/>
<keyword evidence="10" id="KW-0677">Repeat</keyword>
<dbReference type="CDD" id="cd03784">
    <property type="entry name" value="GT1_Gtf-like"/>
    <property type="match status" value="1"/>
</dbReference>
<accession>G0W325</accession>
<dbReference type="eggNOG" id="KOG1192">
    <property type="taxonomic scope" value="Eukaryota"/>
</dbReference>
<keyword evidence="9" id="KW-0808">Transferase</keyword>
<keyword evidence="14" id="KW-0472">Membrane</keyword>
<keyword evidence="16" id="KW-0753">Steroid metabolism</keyword>
<keyword evidence="8" id="KW-0328">Glycosyltransferase</keyword>
<evidence type="ECO:0000256" key="12">
    <source>
        <dbReference type="ARBA" id="ARBA00023011"/>
    </source>
</evidence>